<keyword evidence="2" id="KW-1185">Reference proteome</keyword>
<dbReference type="AlphaFoldDB" id="C2JUZ1"/>
<protein>
    <submittedName>
        <fullName evidence="1">Uncharacterized protein</fullName>
    </submittedName>
</protein>
<name>C2JUZ1_LACRM</name>
<comment type="caution">
    <text evidence="1">The sequence shown here is derived from an EMBL/GenBank/DDBJ whole genome shotgun (WGS) entry which is preliminary data.</text>
</comment>
<evidence type="ECO:0000313" key="1">
    <source>
        <dbReference type="EMBL" id="EEN81167.1"/>
    </source>
</evidence>
<dbReference type="NCBIfam" id="NF040518">
    <property type="entry name" value="Lacto_Palin_RP3"/>
    <property type="match status" value="1"/>
</dbReference>
<reference evidence="1" key="1">
    <citation type="submission" date="2009-01" db="EMBL/GenBank/DDBJ databases">
        <authorList>
            <person name="Qin X."/>
            <person name="Bachman B."/>
            <person name="Battles P."/>
            <person name="Bell A."/>
            <person name="Bess C."/>
            <person name="Bickham C."/>
            <person name="Chaboub L."/>
            <person name="Chen D."/>
            <person name="Coyle M."/>
            <person name="Deiros D.R."/>
            <person name="Dinh H."/>
            <person name="Forbes L."/>
            <person name="Fowler G."/>
            <person name="Francisco L."/>
            <person name="Fu Q."/>
            <person name="Gubbala S."/>
            <person name="Hale W."/>
            <person name="Han Y."/>
            <person name="Hemphill L."/>
            <person name="Highlander S.K."/>
            <person name="Hirani K."/>
            <person name="Hogues M."/>
            <person name="Jackson L."/>
            <person name="Jakkamsetti A."/>
            <person name="Javaid M."/>
            <person name="Jiang H."/>
            <person name="Korchina V."/>
            <person name="Kovar C."/>
            <person name="Lara F."/>
            <person name="Lee S."/>
            <person name="Mata R."/>
            <person name="Mathew T."/>
            <person name="Moen C."/>
            <person name="Morales K."/>
            <person name="Munidasa M."/>
            <person name="Nazareth L."/>
            <person name="Ngo R."/>
            <person name="Nguyen L."/>
            <person name="Okwuonu G."/>
            <person name="Ongeri F."/>
            <person name="Patil S."/>
            <person name="Petrosino J."/>
            <person name="Pham C."/>
            <person name="Pham P."/>
            <person name="Pu L.-L."/>
            <person name="Puazo M."/>
            <person name="Raj R."/>
            <person name="Reid J."/>
            <person name="Rouhana J."/>
            <person name="Saada N."/>
            <person name="Shang Y."/>
            <person name="Simmons D."/>
            <person name="Thornton R."/>
            <person name="Warren J."/>
            <person name="Weissenberger G."/>
            <person name="Zhang J."/>
            <person name="Zhang L."/>
            <person name="Zhou C."/>
            <person name="Zhu D."/>
            <person name="Muzny D."/>
            <person name="Worley K."/>
            <person name="Gibbs R."/>
        </authorList>
    </citation>
    <scope>NUCLEOTIDE SEQUENCE [LARGE SCALE GENOMIC DNA]</scope>
    <source>
        <strain evidence="1">LMS2-1</strain>
    </source>
</reference>
<dbReference type="AntiFam" id="ANF00268">
    <property type="entry name" value="DNA repeat translations related to WP_015765070.1"/>
</dbReference>
<sequence>MGISWNISGLKRDGRAWPSRSRSLHADFCAGERVMVSVNRAALKPECKRPQA</sequence>
<dbReference type="EMBL" id="ACIZ01000026">
    <property type="protein sequence ID" value="EEN81167.1"/>
    <property type="molecule type" value="Genomic_DNA"/>
</dbReference>
<proteinExistence type="predicted"/>
<gene>
    <name evidence="1" type="ORF">HMPREF0539_0725</name>
</gene>
<accession>C2JUZ1</accession>
<organism evidence="1 2">
    <name type="scientific">Lacticaseibacillus rhamnosus (strain LMS2-1)</name>
    <dbReference type="NCBI Taxonomy" id="525361"/>
    <lineage>
        <taxon>Bacteria</taxon>
        <taxon>Bacillati</taxon>
        <taxon>Bacillota</taxon>
        <taxon>Bacilli</taxon>
        <taxon>Lactobacillales</taxon>
        <taxon>Lactobacillaceae</taxon>
        <taxon>Lacticaseibacillus</taxon>
    </lineage>
</organism>
<evidence type="ECO:0000313" key="2">
    <source>
        <dbReference type="Proteomes" id="UP000004525"/>
    </source>
</evidence>
<dbReference type="HOGENOM" id="CLU_3081205_0_0_9"/>
<dbReference type="Proteomes" id="UP000004525">
    <property type="component" value="Unassembled WGS sequence"/>
</dbReference>